<accession>A0ABP7HD33</accession>
<keyword evidence="2" id="KW-1185">Reference proteome</keyword>
<name>A0ABP7HD33_9FLAO</name>
<sequence length="74" mass="8043">MQVAPVPISKTCIFFFILESSNKSEIASIYIKRPGIGGHKFVSGKSQYLILKFDNSSALLSAFTAFGLAKSIVK</sequence>
<evidence type="ECO:0000313" key="1">
    <source>
        <dbReference type="EMBL" id="GAA3787516.1"/>
    </source>
</evidence>
<dbReference type="EMBL" id="BAABBI010000002">
    <property type="protein sequence ID" value="GAA3787516.1"/>
    <property type="molecule type" value="Genomic_DNA"/>
</dbReference>
<protein>
    <submittedName>
        <fullName evidence="1">Uncharacterized protein</fullName>
    </submittedName>
</protein>
<dbReference type="Proteomes" id="UP001501456">
    <property type="component" value="Unassembled WGS sequence"/>
</dbReference>
<organism evidence="1 2">
    <name type="scientific">Corallibacter vietnamensis</name>
    <dbReference type="NCBI Taxonomy" id="904130"/>
    <lineage>
        <taxon>Bacteria</taxon>
        <taxon>Pseudomonadati</taxon>
        <taxon>Bacteroidota</taxon>
        <taxon>Flavobacteriia</taxon>
        <taxon>Flavobacteriales</taxon>
        <taxon>Flavobacteriaceae</taxon>
        <taxon>Corallibacter</taxon>
    </lineage>
</organism>
<comment type="caution">
    <text evidence="1">The sequence shown here is derived from an EMBL/GenBank/DDBJ whole genome shotgun (WGS) entry which is preliminary data.</text>
</comment>
<evidence type="ECO:0000313" key="2">
    <source>
        <dbReference type="Proteomes" id="UP001501456"/>
    </source>
</evidence>
<gene>
    <name evidence="1" type="ORF">GCM10022271_20040</name>
</gene>
<reference evidence="2" key="1">
    <citation type="journal article" date="2019" name="Int. J. Syst. Evol. Microbiol.">
        <title>The Global Catalogue of Microorganisms (GCM) 10K type strain sequencing project: providing services to taxonomists for standard genome sequencing and annotation.</title>
        <authorList>
            <consortium name="The Broad Institute Genomics Platform"/>
            <consortium name="The Broad Institute Genome Sequencing Center for Infectious Disease"/>
            <person name="Wu L."/>
            <person name="Ma J."/>
        </authorList>
    </citation>
    <scope>NUCLEOTIDE SEQUENCE [LARGE SCALE GENOMIC DNA]</scope>
    <source>
        <strain evidence="2">JCM 17525</strain>
    </source>
</reference>
<proteinExistence type="predicted"/>